<keyword evidence="2" id="KW-1185">Reference proteome</keyword>
<reference evidence="1 2" key="1">
    <citation type="submission" date="2016-04" db="EMBL/GenBank/DDBJ databases">
        <title>A degradative enzymes factory behind the ericoid mycorrhizal symbiosis.</title>
        <authorList>
            <consortium name="DOE Joint Genome Institute"/>
            <person name="Martino E."/>
            <person name="Morin E."/>
            <person name="Grelet G."/>
            <person name="Kuo A."/>
            <person name="Kohler A."/>
            <person name="Daghino S."/>
            <person name="Barry K."/>
            <person name="Choi C."/>
            <person name="Cichocki N."/>
            <person name="Clum A."/>
            <person name="Copeland A."/>
            <person name="Hainaut M."/>
            <person name="Haridas S."/>
            <person name="Labutti K."/>
            <person name="Lindquist E."/>
            <person name="Lipzen A."/>
            <person name="Khouja H.-R."/>
            <person name="Murat C."/>
            <person name="Ohm R."/>
            <person name="Olson A."/>
            <person name="Spatafora J."/>
            <person name="Veneault-Fourrey C."/>
            <person name="Henrissat B."/>
            <person name="Grigoriev I."/>
            <person name="Martin F."/>
            <person name="Perotto S."/>
        </authorList>
    </citation>
    <scope>NUCLEOTIDE SEQUENCE [LARGE SCALE GENOMIC DNA]</scope>
    <source>
        <strain evidence="1 2">E</strain>
    </source>
</reference>
<dbReference type="Proteomes" id="UP000235371">
    <property type="component" value="Unassembled WGS sequence"/>
</dbReference>
<evidence type="ECO:0008006" key="3">
    <source>
        <dbReference type="Google" id="ProtNLM"/>
    </source>
</evidence>
<dbReference type="AlphaFoldDB" id="A0A2J6T5S8"/>
<sequence length="168" mass="18732">MAAKCSVQKPCRGLGTFSENTLWRILLLDSVEPQVKTALLRRATESDFNSLHTELASFESDSGSLEADQVSLLMWNVLYRMRRAKLITTNGWLGMVPRDTQIGDEIYVLAGGRIPFVLRPSQEKFSPSGSSNSQRSCHTLVRECYLDGSMDGELSVKLRSEAVDVFIV</sequence>
<organism evidence="1 2">
    <name type="scientific">Hyaloscypha bicolor E</name>
    <dbReference type="NCBI Taxonomy" id="1095630"/>
    <lineage>
        <taxon>Eukaryota</taxon>
        <taxon>Fungi</taxon>
        <taxon>Dikarya</taxon>
        <taxon>Ascomycota</taxon>
        <taxon>Pezizomycotina</taxon>
        <taxon>Leotiomycetes</taxon>
        <taxon>Helotiales</taxon>
        <taxon>Hyaloscyphaceae</taxon>
        <taxon>Hyaloscypha</taxon>
        <taxon>Hyaloscypha bicolor</taxon>
    </lineage>
</organism>
<accession>A0A2J6T5S8</accession>
<gene>
    <name evidence="1" type="ORF">K444DRAFT_431480</name>
</gene>
<dbReference type="RefSeq" id="XP_024735278.1">
    <property type="nucleotide sequence ID" value="XM_024872768.1"/>
</dbReference>
<protein>
    <recommendedName>
        <fullName evidence="3">Heterokaryon incompatibility domain-containing protein</fullName>
    </recommendedName>
</protein>
<dbReference type="STRING" id="1095630.A0A2J6T5S8"/>
<dbReference type="InParanoid" id="A0A2J6T5S8"/>
<dbReference type="OrthoDB" id="2157530at2759"/>
<dbReference type="Pfam" id="PF26639">
    <property type="entry name" value="Het-6_barrel"/>
    <property type="match status" value="1"/>
</dbReference>
<dbReference type="EMBL" id="KZ613822">
    <property type="protein sequence ID" value="PMD58374.1"/>
    <property type="molecule type" value="Genomic_DNA"/>
</dbReference>
<dbReference type="GeneID" id="36580848"/>
<evidence type="ECO:0000313" key="2">
    <source>
        <dbReference type="Proteomes" id="UP000235371"/>
    </source>
</evidence>
<proteinExistence type="predicted"/>
<evidence type="ECO:0000313" key="1">
    <source>
        <dbReference type="EMBL" id="PMD58374.1"/>
    </source>
</evidence>
<name>A0A2J6T5S8_9HELO</name>